<evidence type="ECO:0000313" key="1">
    <source>
        <dbReference type="EMBL" id="SFW89819.1"/>
    </source>
</evidence>
<organism evidence="1 3">
    <name type="scientific">Chitinophaga sancti</name>
    <dbReference type="NCBI Taxonomy" id="1004"/>
    <lineage>
        <taxon>Bacteria</taxon>
        <taxon>Pseudomonadati</taxon>
        <taxon>Bacteroidota</taxon>
        <taxon>Chitinophagia</taxon>
        <taxon>Chitinophagales</taxon>
        <taxon>Chitinophagaceae</taxon>
        <taxon>Chitinophaga</taxon>
    </lineage>
</organism>
<evidence type="ECO:0000313" key="3">
    <source>
        <dbReference type="Proteomes" id="UP000183788"/>
    </source>
</evidence>
<dbReference type="EMBL" id="CP140154">
    <property type="protein sequence ID" value="WQG88996.1"/>
    <property type="molecule type" value="Genomic_DNA"/>
</dbReference>
<keyword evidence="4" id="KW-1185">Reference proteome</keyword>
<reference evidence="2 4" key="2">
    <citation type="submission" date="2023-11" db="EMBL/GenBank/DDBJ databases">
        <title>MicrobeMod: A computational toolkit for identifying prokaryotic methylation and restriction-modification with nanopore sequencing.</title>
        <authorList>
            <person name="Crits-Christoph A."/>
            <person name="Kang S.C."/>
            <person name="Lee H."/>
            <person name="Ostrov N."/>
        </authorList>
    </citation>
    <scope>NUCLEOTIDE SEQUENCE [LARGE SCALE GENOMIC DNA]</scope>
    <source>
        <strain evidence="2 4">ATCC 23090</strain>
    </source>
</reference>
<dbReference type="RefSeq" id="WP_143150982.1">
    <property type="nucleotide sequence ID" value="NZ_CP139972.1"/>
</dbReference>
<reference evidence="1 3" key="1">
    <citation type="submission" date="2016-11" db="EMBL/GenBank/DDBJ databases">
        <authorList>
            <person name="Jaros S."/>
            <person name="Januszkiewicz K."/>
            <person name="Wedrychowicz H."/>
        </authorList>
    </citation>
    <scope>NUCLEOTIDE SEQUENCE [LARGE SCALE GENOMIC DNA]</scope>
    <source>
        <strain evidence="1 3">DSM 784</strain>
    </source>
</reference>
<dbReference type="AlphaFoldDB" id="A0A1K1SZV2"/>
<protein>
    <submittedName>
        <fullName evidence="1">Uncharacterized protein</fullName>
    </submittedName>
</protein>
<name>A0A1K1SZV2_9BACT</name>
<dbReference type="STRING" id="1004.SAMN05661012_06497"/>
<proteinExistence type="predicted"/>
<accession>A0A1K1SZV2</accession>
<evidence type="ECO:0000313" key="4">
    <source>
        <dbReference type="Proteomes" id="UP001326715"/>
    </source>
</evidence>
<gene>
    <name evidence="1" type="ORF">SAMN05661012_06497</name>
    <name evidence="2" type="ORF">SR876_29125</name>
</gene>
<dbReference type="Proteomes" id="UP001326715">
    <property type="component" value="Chromosome"/>
</dbReference>
<evidence type="ECO:0000313" key="2">
    <source>
        <dbReference type="EMBL" id="WQG88996.1"/>
    </source>
</evidence>
<dbReference type="EMBL" id="FPIZ01000043">
    <property type="protein sequence ID" value="SFW89819.1"/>
    <property type="molecule type" value="Genomic_DNA"/>
</dbReference>
<dbReference type="Proteomes" id="UP000183788">
    <property type="component" value="Unassembled WGS sequence"/>
</dbReference>
<sequence>MSITQSPSVIAAQIRNEWTKIQGLPAHYLTYMEHMYSIHDLYMRMSAPDVILNFLVAASASRSDQ</sequence>